<keyword evidence="2" id="KW-1185">Reference proteome</keyword>
<protein>
    <submittedName>
        <fullName evidence="1">Unnamed protein product</fullName>
    </submittedName>
</protein>
<name>A0ACB5TAV0_AMBMO</name>
<proteinExistence type="predicted"/>
<reference evidence="1" key="1">
    <citation type="submission" date="2023-04" db="EMBL/GenBank/DDBJ databases">
        <title>Ambrosiozyma monospora NBRC 10751.</title>
        <authorList>
            <person name="Ichikawa N."/>
            <person name="Sato H."/>
            <person name="Tonouchi N."/>
        </authorList>
    </citation>
    <scope>NUCLEOTIDE SEQUENCE</scope>
    <source>
        <strain evidence="1">NBRC 10751</strain>
    </source>
</reference>
<gene>
    <name evidence="1" type="ORF">Amon02_000714600</name>
</gene>
<accession>A0ACB5TAV0</accession>
<dbReference type="EMBL" id="BSXS01005837">
    <property type="protein sequence ID" value="GME84845.1"/>
    <property type="molecule type" value="Genomic_DNA"/>
</dbReference>
<organism evidence="1 2">
    <name type="scientific">Ambrosiozyma monospora</name>
    <name type="common">Yeast</name>
    <name type="synonym">Endomycopsis monosporus</name>
    <dbReference type="NCBI Taxonomy" id="43982"/>
    <lineage>
        <taxon>Eukaryota</taxon>
        <taxon>Fungi</taxon>
        <taxon>Dikarya</taxon>
        <taxon>Ascomycota</taxon>
        <taxon>Saccharomycotina</taxon>
        <taxon>Pichiomycetes</taxon>
        <taxon>Pichiales</taxon>
        <taxon>Pichiaceae</taxon>
        <taxon>Ambrosiozyma</taxon>
    </lineage>
</organism>
<evidence type="ECO:0000313" key="2">
    <source>
        <dbReference type="Proteomes" id="UP001165064"/>
    </source>
</evidence>
<sequence length="331" mass="37367">MSINYNNNNNNHTNDNNALNENPSLDELLRTIAIFNSLKTIVLSNELSLLNTKSDHFEVYFLMSMMRPEDACTHSQYASSVNFLNIIIIASRSIVHSNQSNSNALVSVTDVPDEMEAWNDSYDPETCLLKVSVEPMGFESRMDVHHEPTTTEASASGTTSFTSSPTDFVTQTCHSNSSFVFCQERLKKYQSTSELSSHLFQDSLPVQITDDDSFSHCIVLSSDMNCKVLAQRLKEVLNTFQPAPNFVLDTGILEMKDTSCPSLRFPNHVLRSLYCSSTTVQIAENNDFSIDLDTEFVKNKRLLVNQLRKFHELHRTLANNHAIEMSLDNTK</sequence>
<evidence type="ECO:0000313" key="1">
    <source>
        <dbReference type="EMBL" id="GME84845.1"/>
    </source>
</evidence>
<dbReference type="Proteomes" id="UP001165064">
    <property type="component" value="Unassembled WGS sequence"/>
</dbReference>
<comment type="caution">
    <text evidence="1">The sequence shown here is derived from an EMBL/GenBank/DDBJ whole genome shotgun (WGS) entry which is preliminary data.</text>
</comment>